<protein>
    <submittedName>
        <fullName evidence="1">Uncharacterized protein</fullName>
    </submittedName>
</protein>
<proteinExistence type="predicted"/>
<dbReference type="NCBIfam" id="NF047838">
    <property type="entry name" value="SCO4402_fam"/>
    <property type="match status" value="1"/>
</dbReference>
<accession>A0A833LUF1</accession>
<sequence length="124" mass="14290">MIKYPEMRGELIEYLKGLSDPDYQRECWVKKNFPPGIEYDCFDNAVHFLFDDTRLASDPSSMIGMILEDEHEVRLVYNVCQKIDDVFDRHGLDLTDEQYINCAEWAAVVNAAEQAFAAMRADSA</sequence>
<dbReference type="Pfam" id="PF25656">
    <property type="entry name" value="DUF7945"/>
    <property type="match status" value="1"/>
</dbReference>
<reference evidence="1 2" key="1">
    <citation type="submission" date="2019-10" db="EMBL/GenBank/DDBJ databases">
        <title>Extracellular Electron Transfer in a Candidatus Methanoperedens spp. Enrichment Culture.</title>
        <authorList>
            <person name="Berger S."/>
            <person name="Rangel Shaw D."/>
            <person name="Berben T."/>
            <person name="In 'T Zandt M."/>
            <person name="Frank J."/>
            <person name="Reimann J."/>
            <person name="Jetten M.S.M."/>
            <person name="Welte C.U."/>
        </authorList>
    </citation>
    <scope>NUCLEOTIDE SEQUENCE [LARGE SCALE GENOMIC DNA]</scope>
    <source>
        <strain evidence="1">SB12</strain>
    </source>
</reference>
<dbReference type="InterPro" id="IPR057705">
    <property type="entry name" value="DUF7945"/>
</dbReference>
<comment type="caution">
    <text evidence="1">The sequence shown here is derived from an EMBL/GenBank/DDBJ whole genome shotgun (WGS) entry which is preliminary data.</text>
</comment>
<name>A0A833LUF1_9LEPT</name>
<dbReference type="EMBL" id="WBUI01000056">
    <property type="protein sequence ID" value="KAB2928168.1"/>
    <property type="molecule type" value="Genomic_DNA"/>
</dbReference>
<organism evidence="1 2">
    <name type="scientific">Leptonema illini</name>
    <dbReference type="NCBI Taxonomy" id="183"/>
    <lineage>
        <taxon>Bacteria</taxon>
        <taxon>Pseudomonadati</taxon>
        <taxon>Spirochaetota</taxon>
        <taxon>Spirochaetia</taxon>
        <taxon>Leptospirales</taxon>
        <taxon>Leptospiraceae</taxon>
        <taxon>Leptonema</taxon>
    </lineage>
</organism>
<dbReference type="Proteomes" id="UP000460298">
    <property type="component" value="Unassembled WGS sequence"/>
</dbReference>
<evidence type="ECO:0000313" key="2">
    <source>
        <dbReference type="Proteomes" id="UP000460298"/>
    </source>
</evidence>
<dbReference type="AlphaFoldDB" id="A0A833LUF1"/>
<gene>
    <name evidence="1" type="ORF">F9K24_22180</name>
</gene>
<evidence type="ECO:0000313" key="1">
    <source>
        <dbReference type="EMBL" id="KAB2928168.1"/>
    </source>
</evidence>